<organism evidence="1 2">
    <name type="scientific">Filimonas lacunae</name>
    <dbReference type="NCBI Taxonomy" id="477680"/>
    <lineage>
        <taxon>Bacteria</taxon>
        <taxon>Pseudomonadati</taxon>
        <taxon>Bacteroidota</taxon>
        <taxon>Chitinophagia</taxon>
        <taxon>Chitinophagales</taxon>
        <taxon>Chitinophagaceae</taxon>
        <taxon>Filimonas</taxon>
    </lineage>
</organism>
<dbReference type="Pfam" id="PF14054">
    <property type="entry name" value="DUF4249"/>
    <property type="match status" value="1"/>
</dbReference>
<evidence type="ECO:0000313" key="2">
    <source>
        <dbReference type="Proteomes" id="UP000186917"/>
    </source>
</evidence>
<dbReference type="EMBL" id="FTOR01000002">
    <property type="protein sequence ID" value="SIS98834.1"/>
    <property type="molecule type" value="Genomic_DNA"/>
</dbReference>
<name>A0A1N7NKE1_9BACT</name>
<dbReference type="OrthoDB" id="637707at2"/>
<dbReference type="PROSITE" id="PS51257">
    <property type="entry name" value="PROKAR_LIPOPROTEIN"/>
    <property type="match status" value="1"/>
</dbReference>
<evidence type="ECO:0008006" key="3">
    <source>
        <dbReference type="Google" id="ProtNLM"/>
    </source>
</evidence>
<keyword evidence="2" id="KW-1185">Reference proteome</keyword>
<evidence type="ECO:0000313" key="1">
    <source>
        <dbReference type="EMBL" id="SIS98834.1"/>
    </source>
</evidence>
<reference evidence="2" key="1">
    <citation type="submission" date="2017-01" db="EMBL/GenBank/DDBJ databases">
        <authorList>
            <person name="Varghese N."/>
            <person name="Submissions S."/>
        </authorList>
    </citation>
    <scope>NUCLEOTIDE SEQUENCE [LARGE SCALE GENOMIC DNA]</scope>
    <source>
        <strain evidence="2">DSM 21054</strain>
    </source>
</reference>
<dbReference type="AlphaFoldDB" id="A0A1N7NKE1"/>
<accession>A0A1N7NKE1</accession>
<sequence length="270" mass="29064">MHVRWVTALMAIVILAIAGCKKVISVSLAGADSKYVIEGKLDNTSGCSVLLSTTEDINTVSGFQGVDSAVVTLTVAGDSLIYLKRIKKGSYYTSYTGEPGKTYSLQVVINGNVFTASSTMPQQVNMNSLYVSNRNIAGKKKYVPVVTYSDPAAIANYYNFVQVVNRKSAGLVFIQEDHLTNGNDVSLPLLLTGTTITDSYLTEIDKGDSLQVEMQCIDANVYRYWYSLKTGASGEGLMATPANPVSNITGGALGYFSAHTSQVKKMKVED</sequence>
<dbReference type="RefSeq" id="WP_076378316.1">
    <property type="nucleotide sequence ID" value="NZ_AP017422.1"/>
</dbReference>
<dbReference type="STRING" id="477680.SAMN05421788_102514"/>
<proteinExistence type="predicted"/>
<protein>
    <recommendedName>
        <fullName evidence="3">DUF4249 domain-containing protein</fullName>
    </recommendedName>
</protein>
<dbReference type="InterPro" id="IPR025345">
    <property type="entry name" value="DUF4249"/>
</dbReference>
<dbReference type="Proteomes" id="UP000186917">
    <property type="component" value="Unassembled WGS sequence"/>
</dbReference>
<gene>
    <name evidence="1" type="ORF">SAMN05421788_102514</name>
</gene>